<comment type="caution">
    <text evidence="2">The sequence shown here is derived from an EMBL/GenBank/DDBJ whole genome shotgun (WGS) entry which is preliminary data.</text>
</comment>
<sequence>MMQLTATLWTELPDDLHHLGDPSAWAKMTRPGQPMHSFLEAAFFDEGGNLWLSDVPYGRIFRITPAGVWTHEHQIDGEPHAMRIAPDGRRIAVDYRHGLIELVGDAAFEVLSTGGATPFLGLSDMAYGSDGALWFTDSGRTSLSDPSGRVYRWENGDLRLVLECVPYSNGIAISPDNAWVYVAATRANQVWKFSTRLPEAGAPMVGTYLQLSGGLGPDGLACNADGWLAVAQAQAGRAYVFDALGDLIANVRLPRGLWTTSVTFDPADPQRLIIVDAQFGGIFACHIPNPDHNERT</sequence>
<dbReference type="SUPFAM" id="SSF63829">
    <property type="entry name" value="Calcium-dependent phosphotriesterase"/>
    <property type="match status" value="1"/>
</dbReference>
<dbReference type="PANTHER" id="PTHR47572">
    <property type="entry name" value="LIPOPROTEIN-RELATED"/>
    <property type="match status" value="1"/>
</dbReference>
<dbReference type="Pfam" id="PF08450">
    <property type="entry name" value="SGL"/>
    <property type="match status" value="1"/>
</dbReference>
<name>A0ABP7KAZ2_9RHOB</name>
<protein>
    <submittedName>
        <fullName evidence="2">SMP-30/gluconolactonase/LRE family protein</fullName>
    </submittedName>
</protein>
<dbReference type="InterPro" id="IPR013658">
    <property type="entry name" value="SGL"/>
</dbReference>
<proteinExistence type="predicted"/>
<dbReference type="EMBL" id="BAABDF010000007">
    <property type="protein sequence ID" value="GAA3869552.1"/>
    <property type="molecule type" value="Genomic_DNA"/>
</dbReference>
<dbReference type="PANTHER" id="PTHR47572:SF5">
    <property type="entry name" value="BLR2277 PROTEIN"/>
    <property type="match status" value="1"/>
</dbReference>
<dbReference type="InterPro" id="IPR011042">
    <property type="entry name" value="6-blade_b-propeller_TolB-like"/>
</dbReference>
<feature type="domain" description="SMP-30/Gluconolactonase/LRE-like region" evidence="1">
    <location>
        <begin position="44"/>
        <end position="275"/>
    </location>
</feature>
<keyword evidence="3" id="KW-1185">Reference proteome</keyword>
<evidence type="ECO:0000313" key="3">
    <source>
        <dbReference type="Proteomes" id="UP001399917"/>
    </source>
</evidence>
<dbReference type="Proteomes" id="UP001399917">
    <property type="component" value="Unassembled WGS sequence"/>
</dbReference>
<accession>A0ABP7KAZ2</accession>
<reference evidence="3" key="1">
    <citation type="journal article" date="2019" name="Int. J. Syst. Evol. Microbiol.">
        <title>The Global Catalogue of Microorganisms (GCM) 10K type strain sequencing project: providing services to taxonomists for standard genome sequencing and annotation.</title>
        <authorList>
            <consortium name="The Broad Institute Genomics Platform"/>
            <consortium name="The Broad Institute Genome Sequencing Center for Infectious Disease"/>
            <person name="Wu L."/>
            <person name="Ma J."/>
        </authorList>
    </citation>
    <scope>NUCLEOTIDE SEQUENCE [LARGE SCALE GENOMIC DNA]</scope>
    <source>
        <strain evidence="3">JCM 17190</strain>
    </source>
</reference>
<dbReference type="RefSeq" id="WP_344846803.1">
    <property type="nucleotide sequence ID" value="NZ_BAABDF010000007.1"/>
</dbReference>
<organism evidence="2 3">
    <name type="scientific">Celeribacter arenosi</name>
    <dbReference type="NCBI Taxonomy" id="792649"/>
    <lineage>
        <taxon>Bacteria</taxon>
        <taxon>Pseudomonadati</taxon>
        <taxon>Pseudomonadota</taxon>
        <taxon>Alphaproteobacteria</taxon>
        <taxon>Rhodobacterales</taxon>
        <taxon>Roseobacteraceae</taxon>
        <taxon>Celeribacter</taxon>
    </lineage>
</organism>
<gene>
    <name evidence="2" type="ORF">GCM10022404_19480</name>
</gene>
<dbReference type="InterPro" id="IPR051262">
    <property type="entry name" value="SMP-30/CGR1_Lactonase"/>
</dbReference>
<evidence type="ECO:0000313" key="2">
    <source>
        <dbReference type="EMBL" id="GAA3869552.1"/>
    </source>
</evidence>
<dbReference type="Gene3D" id="2.120.10.30">
    <property type="entry name" value="TolB, C-terminal domain"/>
    <property type="match status" value="1"/>
</dbReference>
<evidence type="ECO:0000259" key="1">
    <source>
        <dbReference type="Pfam" id="PF08450"/>
    </source>
</evidence>